<comment type="caution">
    <text evidence="2">The sequence shown here is derived from an EMBL/GenBank/DDBJ whole genome shotgun (WGS) entry which is preliminary data.</text>
</comment>
<proteinExistence type="predicted"/>
<name>A0ABT8ZM87_9SPHN</name>
<keyword evidence="1" id="KW-0812">Transmembrane</keyword>
<dbReference type="Proteomes" id="UP001176471">
    <property type="component" value="Unassembled WGS sequence"/>
</dbReference>
<keyword evidence="1" id="KW-1133">Transmembrane helix</keyword>
<reference evidence="2" key="1">
    <citation type="submission" date="2023-07" db="EMBL/GenBank/DDBJ databases">
        <title>Bacterial whole genome sequence for Sphingobium sp. HBC34.</title>
        <authorList>
            <person name="Le V."/>
            <person name="Ko S.-R."/>
            <person name="Ahn C.-Y."/>
            <person name="Oh H.-M."/>
        </authorList>
    </citation>
    <scope>NUCLEOTIDE SEQUENCE</scope>
    <source>
        <strain evidence="2">HBC34</strain>
    </source>
</reference>
<keyword evidence="1" id="KW-0472">Membrane</keyword>
<organism evidence="2 3">
    <name type="scientific">Sphingobium cyanobacteriorum</name>
    <dbReference type="NCBI Taxonomy" id="3063954"/>
    <lineage>
        <taxon>Bacteria</taxon>
        <taxon>Pseudomonadati</taxon>
        <taxon>Pseudomonadota</taxon>
        <taxon>Alphaproteobacteria</taxon>
        <taxon>Sphingomonadales</taxon>
        <taxon>Sphingomonadaceae</taxon>
        <taxon>Sphingobium</taxon>
    </lineage>
</organism>
<keyword evidence="3" id="KW-1185">Reference proteome</keyword>
<sequence length="204" mass="23310">MSGEFTELARVEMLAREREYLHRTFWVSFNIWGLLVGAAILGPFLKPDLTDVGWPILIVPTYGAGIALFAHYHLASEARRIRGVADAYKKFRDVSYDEMIAPRGRYKKIIYQLSIAKVVANVFLYILSPACLSSALILSVQIYDRYGFYFSFEISGFVRAVAYLMASFAPVAGLWLCWRRTIEAIKRKEGRVMPDIRQQTDNHA</sequence>
<feature type="transmembrane region" description="Helical" evidence="1">
    <location>
        <begin position="118"/>
        <end position="140"/>
    </location>
</feature>
<protein>
    <submittedName>
        <fullName evidence="2">Uncharacterized protein</fullName>
    </submittedName>
</protein>
<evidence type="ECO:0000256" key="1">
    <source>
        <dbReference type="SAM" id="Phobius"/>
    </source>
</evidence>
<dbReference type="EMBL" id="JAUQOM010000002">
    <property type="protein sequence ID" value="MDO7834611.1"/>
    <property type="molecule type" value="Genomic_DNA"/>
</dbReference>
<feature type="transmembrane region" description="Helical" evidence="1">
    <location>
        <begin position="20"/>
        <end position="40"/>
    </location>
</feature>
<gene>
    <name evidence="2" type="ORF">Q4610_06090</name>
</gene>
<feature type="transmembrane region" description="Helical" evidence="1">
    <location>
        <begin position="52"/>
        <end position="72"/>
    </location>
</feature>
<dbReference type="RefSeq" id="WP_304535104.1">
    <property type="nucleotide sequence ID" value="NZ_JAUQOM010000002.1"/>
</dbReference>
<evidence type="ECO:0000313" key="3">
    <source>
        <dbReference type="Proteomes" id="UP001176471"/>
    </source>
</evidence>
<feature type="transmembrane region" description="Helical" evidence="1">
    <location>
        <begin position="160"/>
        <end position="178"/>
    </location>
</feature>
<accession>A0ABT8ZM87</accession>
<evidence type="ECO:0000313" key="2">
    <source>
        <dbReference type="EMBL" id="MDO7834611.1"/>
    </source>
</evidence>